<dbReference type="InterPro" id="IPR050344">
    <property type="entry name" value="Peptidase_M1_aminopeptidases"/>
</dbReference>
<dbReference type="Proteomes" id="UP000502823">
    <property type="component" value="Unassembled WGS sequence"/>
</dbReference>
<dbReference type="InterPro" id="IPR045357">
    <property type="entry name" value="Aminopeptidase_N-like_N"/>
</dbReference>
<keyword evidence="5" id="KW-1185">Reference proteome</keyword>
<dbReference type="GO" id="GO:0070006">
    <property type="term" value="F:metalloaminopeptidase activity"/>
    <property type="evidence" value="ECO:0007669"/>
    <property type="project" value="TreeGrafter"/>
</dbReference>
<sequence length="207" mass="23532">MVQILHPITTLLCGLLAAAGTSVSAETEYRLPITVLPSHYTIRLVPYFEDRNFTFDGEVEITVNATTDASDITLHYDDMYIIGSPTVVSLAGFQELEVVNTTYDNVTDFFKMELSETLRRGQEYLIRIKYVGILIDGEVGFYRTSYNTSSNEKRWMAVTQFEATHARKAFPCFDEPALKARFQVNIARTQDYHSISNMPRESTSEPE</sequence>
<dbReference type="EMBL" id="BLKM01007918">
    <property type="protein sequence ID" value="GFG31903.1"/>
    <property type="molecule type" value="Genomic_DNA"/>
</dbReference>
<dbReference type="OrthoDB" id="510539at2759"/>
<feature type="signal peptide" evidence="1">
    <location>
        <begin position="1"/>
        <end position="25"/>
    </location>
</feature>
<keyword evidence="1" id="KW-0732">Signal</keyword>
<comment type="caution">
    <text evidence="3">The sequence shown here is derived from an EMBL/GenBank/DDBJ whole genome shotgun (WGS) entry which is preliminary data.</text>
</comment>
<evidence type="ECO:0000256" key="1">
    <source>
        <dbReference type="SAM" id="SignalP"/>
    </source>
</evidence>
<gene>
    <name evidence="3" type="ORF">Cfor_04513</name>
    <name evidence="4" type="ORF">Cfor_04650</name>
</gene>
<dbReference type="GO" id="GO:0043171">
    <property type="term" value="P:peptide catabolic process"/>
    <property type="evidence" value="ECO:0007669"/>
    <property type="project" value="TreeGrafter"/>
</dbReference>
<dbReference type="GO" id="GO:0016020">
    <property type="term" value="C:membrane"/>
    <property type="evidence" value="ECO:0007669"/>
    <property type="project" value="TreeGrafter"/>
</dbReference>
<dbReference type="Gene3D" id="2.60.40.1730">
    <property type="entry name" value="tricorn interacting facor f3 domain"/>
    <property type="match status" value="1"/>
</dbReference>
<dbReference type="PANTHER" id="PTHR11533:SF294">
    <property type="entry name" value="THYROTROPIN-RELEASING HORMONE-DEGRADING ECTOENZYME"/>
    <property type="match status" value="1"/>
</dbReference>
<proteinExistence type="predicted"/>
<evidence type="ECO:0000259" key="2">
    <source>
        <dbReference type="Pfam" id="PF17900"/>
    </source>
</evidence>
<evidence type="ECO:0000313" key="3">
    <source>
        <dbReference type="EMBL" id="GFG31903.1"/>
    </source>
</evidence>
<name>A0A6L2PH71_COPFO</name>
<feature type="chain" id="PRO_5033552174" description="Aminopeptidase N-like N-terminal domain-containing protein" evidence="1">
    <location>
        <begin position="26"/>
        <end position="207"/>
    </location>
</feature>
<dbReference type="AlphaFoldDB" id="A0A6L2PH71"/>
<dbReference type="EMBL" id="BLKM01011990">
    <property type="protein sequence ID" value="GFG35113.1"/>
    <property type="molecule type" value="Genomic_DNA"/>
</dbReference>
<dbReference type="Pfam" id="PF17900">
    <property type="entry name" value="Peptidase_M1_N"/>
    <property type="match status" value="1"/>
</dbReference>
<organism evidence="3 5">
    <name type="scientific">Coptotermes formosanus</name>
    <name type="common">Formosan subterranean termite</name>
    <dbReference type="NCBI Taxonomy" id="36987"/>
    <lineage>
        <taxon>Eukaryota</taxon>
        <taxon>Metazoa</taxon>
        <taxon>Ecdysozoa</taxon>
        <taxon>Arthropoda</taxon>
        <taxon>Hexapoda</taxon>
        <taxon>Insecta</taxon>
        <taxon>Pterygota</taxon>
        <taxon>Neoptera</taxon>
        <taxon>Polyneoptera</taxon>
        <taxon>Dictyoptera</taxon>
        <taxon>Blattodea</taxon>
        <taxon>Blattoidea</taxon>
        <taxon>Termitoidae</taxon>
        <taxon>Rhinotermitidae</taxon>
        <taxon>Coptotermes</taxon>
    </lineage>
</organism>
<protein>
    <recommendedName>
        <fullName evidence="2">Aminopeptidase N-like N-terminal domain-containing protein</fullName>
    </recommendedName>
</protein>
<accession>A0A6L2PH71</accession>
<evidence type="ECO:0000313" key="5">
    <source>
        <dbReference type="Proteomes" id="UP000502823"/>
    </source>
</evidence>
<dbReference type="GO" id="GO:0005737">
    <property type="term" value="C:cytoplasm"/>
    <property type="evidence" value="ECO:0007669"/>
    <property type="project" value="TreeGrafter"/>
</dbReference>
<feature type="domain" description="Aminopeptidase N-like N-terminal" evidence="2">
    <location>
        <begin position="37"/>
        <end position="205"/>
    </location>
</feature>
<dbReference type="GO" id="GO:0005615">
    <property type="term" value="C:extracellular space"/>
    <property type="evidence" value="ECO:0007669"/>
    <property type="project" value="TreeGrafter"/>
</dbReference>
<dbReference type="SUPFAM" id="SSF63737">
    <property type="entry name" value="Leukotriene A4 hydrolase N-terminal domain"/>
    <property type="match status" value="1"/>
</dbReference>
<dbReference type="InParanoid" id="A0A6L2PH71"/>
<reference evidence="5" key="2">
    <citation type="submission" date="2020-01" db="EMBL/GenBank/DDBJ databases">
        <title>Draft genome sequence of the Termite Coptotermes fromosanus.</title>
        <authorList>
            <person name="Itakura S."/>
            <person name="Yosikawa Y."/>
            <person name="Umezawa K."/>
        </authorList>
    </citation>
    <scope>NUCLEOTIDE SEQUENCE [LARGE SCALE GENOMIC DNA]</scope>
</reference>
<dbReference type="GO" id="GO:0042277">
    <property type="term" value="F:peptide binding"/>
    <property type="evidence" value="ECO:0007669"/>
    <property type="project" value="TreeGrafter"/>
</dbReference>
<reference evidence="3" key="1">
    <citation type="journal article" date="2020" name="J. Asia-Pac. Entomol.">
        <title>Draft genome sequence of the termite, Coptotermes formosanus: Genetic insights into the pyruvate dehydrogenase complex of the termite.</title>
        <authorList>
            <person name="Itakura S."/>
            <person name="Yosikawa Y."/>
            <person name="Togami Y."/>
            <person name="Umezawa K."/>
        </authorList>
    </citation>
    <scope>NUCLEOTIDE SEQUENCE</scope>
    <source>
        <tissue evidence="3">Head</tissue>
    </source>
</reference>
<dbReference type="GO" id="GO:0006508">
    <property type="term" value="P:proteolysis"/>
    <property type="evidence" value="ECO:0007669"/>
    <property type="project" value="TreeGrafter"/>
</dbReference>
<evidence type="ECO:0000313" key="4">
    <source>
        <dbReference type="EMBL" id="GFG35113.1"/>
    </source>
</evidence>
<dbReference type="InterPro" id="IPR042097">
    <property type="entry name" value="Aminopeptidase_N-like_N_sf"/>
</dbReference>
<dbReference type="GO" id="GO:0008270">
    <property type="term" value="F:zinc ion binding"/>
    <property type="evidence" value="ECO:0007669"/>
    <property type="project" value="TreeGrafter"/>
</dbReference>
<dbReference type="PANTHER" id="PTHR11533">
    <property type="entry name" value="PROTEASE M1 ZINC METALLOPROTEASE"/>
    <property type="match status" value="1"/>
</dbReference>